<dbReference type="SUPFAM" id="SSF53850">
    <property type="entry name" value="Periplasmic binding protein-like II"/>
    <property type="match status" value="1"/>
</dbReference>
<evidence type="ECO:0000313" key="4">
    <source>
        <dbReference type="Proteomes" id="UP000248887"/>
    </source>
</evidence>
<dbReference type="EMBL" id="QFQD01000050">
    <property type="protein sequence ID" value="PZQ81190.1"/>
    <property type="molecule type" value="Genomic_DNA"/>
</dbReference>
<evidence type="ECO:0000259" key="2">
    <source>
        <dbReference type="SMART" id="SM00062"/>
    </source>
</evidence>
<dbReference type="PANTHER" id="PTHR30024:SF48">
    <property type="entry name" value="ABC TRANSPORTER SUBSTRATE-BINDING PROTEIN"/>
    <property type="match status" value="1"/>
</dbReference>
<name>A0A2W5T333_ANCNO</name>
<comment type="similarity">
    <text evidence="1">Belongs to the bacterial solute-binding protein SsuA/TauA family.</text>
</comment>
<organism evidence="3 4">
    <name type="scientific">Ancylobacter novellus</name>
    <name type="common">Thiobacillus novellus</name>
    <dbReference type="NCBI Taxonomy" id="921"/>
    <lineage>
        <taxon>Bacteria</taxon>
        <taxon>Pseudomonadati</taxon>
        <taxon>Pseudomonadota</taxon>
        <taxon>Alphaproteobacteria</taxon>
        <taxon>Hyphomicrobiales</taxon>
        <taxon>Xanthobacteraceae</taxon>
        <taxon>Ancylobacter</taxon>
    </lineage>
</organism>
<reference evidence="3 4" key="1">
    <citation type="submission" date="2017-08" db="EMBL/GenBank/DDBJ databases">
        <title>Infants hospitalized years apart are colonized by the same room-sourced microbial strains.</title>
        <authorList>
            <person name="Brooks B."/>
            <person name="Olm M.R."/>
            <person name="Firek B.A."/>
            <person name="Baker R."/>
            <person name="Thomas B.C."/>
            <person name="Morowitz M.J."/>
            <person name="Banfield J.F."/>
        </authorList>
    </citation>
    <scope>NUCLEOTIDE SEQUENCE [LARGE SCALE GENOMIC DNA]</scope>
    <source>
        <strain evidence="3">S2_005_001_R2_27</strain>
    </source>
</reference>
<dbReference type="SMART" id="SM00062">
    <property type="entry name" value="PBPb"/>
    <property type="match status" value="1"/>
</dbReference>
<protein>
    <recommendedName>
        <fullName evidence="2">Solute-binding protein family 3/N-terminal domain-containing protein</fullName>
    </recommendedName>
</protein>
<dbReference type="AlphaFoldDB" id="A0A2W5T333"/>
<comment type="caution">
    <text evidence="3">The sequence shown here is derived from an EMBL/GenBank/DDBJ whole genome shotgun (WGS) entry which is preliminary data.</text>
</comment>
<dbReference type="Proteomes" id="UP000248887">
    <property type="component" value="Unassembled WGS sequence"/>
</dbReference>
<accession>A0A2W5T333</accession>
<dbReference type="InterPro" id="IPR015168">
    <property type="entry name" value="SsuA/THI5"/>
</dbReference>
<evidence type="ECO:0000256" key="1">
    <source>
        <dbReference type="ARBA" id="ARBA00010742"/>
    </source>
</evidence>
<proteinExistence type="inferred from homology"/>
<dbReference type="InterPro" id="IPR001638">
    <property type="entry name" value="Solute-binding_3/MltF_N"/>
</dbReference>
<evidence type="ECO:0000313" key="3">
    <source>
        <dbReference type="EMBL" id="PZQ81190.1"/>
    </source>
</evidence>
<dbReference type="Pfam" id="PF09084">
    <property type="entry name" value="NMT1"/>
    <property type="match status" value="1"/>
</dbReference>
<feature type="domain" description="Solute-binding protein family 3/N-terminal" evidence="2">
    <location>
        <begin position="54"/>
        <end position="267"/>
    </location>
</feature>
<sequence length="350" mass="39041">MARMNEEGRVMRNYDRRLAIGMVAALGIALSSVGVAQAEPVRIRAGWANMPHHMIPVLFSKPEILKHYGKTYVVEPVQFRGSSAQIPALAAKQLDVGVSAASAFALAVNNANVEMKVLADVIQDGVEGYGSDAFLVRKDSGIETVKDLRGKRIGTNGIGSFTDTVQRVMYMKAGLKPEDYTMVEASFANMPTMIAENKLDLVPTIQPFRDQMMATGNYKILYDQGDAMGPTNGTFLAGRAEFINENKQAMYDFMEDYVRASRWFHDPKNRDEVLTIISTFMKQPKESLSSTFTKADYYRDPYMIPNVPNIQKVIDVPNELGLSDVKLKLEPNYVATEYVEEAKRRIEANP</sequence>
<gene>
    <name evidence="3" type="ORF">DI549_14790</name>
</gene>
<dbReference type="Gene3D" id="3.40.190.10">
    <property type="entry name" value="Periplasmic binding protein-like II"/>
    <property type="match status" value="2"/>
</dbReference>
<dbReference type="PANTHER" id="PTHR30024">
    <property type="entry name" value="ALIPHATIC SULFONATES-BINDING PROTEIN-RELATED"/>
    <property type="match status" value="1"/>
</dbReference>